<dbReference type="CDD" id="cd20289">
    <property type="entry name" value="cupin_ADO"/>
    <property type="match status" value="1"/>
</dbReference>
<dbReference type="GO" id="GO:0046872">
    <property type="term" value="F:metal ion binding"/>
    <property type="evidence" value="ECO:0007669"/>
    <property type="project" value="UniProtKB-KW"/>
</dbReference>
<evidence type="ECO:0000256" key="3">
    <source>
        <dbReference type="ARBA" id="ARBA00022679"/>
    </source>
</evidence>
<dbReference type="Proteomes" id="UP001289374">
    <property type="component" value="Unassembled WGS sequence"/>
</dbReference>
<dbReference type="PANTHER" id="PTHR22966:SF1">
    <property type="entry name" value="PLANT CYSTEINE OXIDASE 1"/>
    <property type="match status" value="1"/>
</dbReference>
<dbReference type="GO" id="GO:0005524">
    <property type="term" value="F:ATP binding"/>
    <property type="evidence" value="ECO:0007669"/>
    <property type="project" value="UniProtKB-KW"/>
</dbReference>
<evidence type="ECO:0000256" key="4">
    <source>
        <dbReference type="ARBA" id="ARBA00022723"/>
    </source>
</evidence>
<dbReference type="PANTHER" id="PTHR22966">
    <property type="entry name" value="2-AMINOETHANETHIOL DIOXYGENASE"/>
    <property type="match status" value="1"/>
</dbReference>
<evidence type="ECO:0000256" key="6">
    <source>
        <dbReference type="ARBA" id="ARBA00022786"/>
    </source>
</evidence>
<dbReference type="GO" id="GO:0004842">
    <property type="term" value="F:ubiquitin-protein transferase activity"/>
    <property type="evidence" value="ECO:0007669"/>
    <property type="project" value="UniProtKB-ARBA"/>
</dbReference>
<evidence type="ECO:0000256" key="10">
    <source>
        <dbReference type="ARBA" id="ARBA00024284"/>
    </source>
</evidence>
<feature type="compositionally biased region" description="Gly residues" evidence="13">
    <location>
        <begin position="1"/>
        <end position="11"/>
    </location>
</feature>
<comment type="function">
    <text evidence="11">Accepts the ubiquitin from the E1 complex and catalyzes its covalent attachment to other proteins.</text>
</comment>
<protein>
    <submittedName>
        <fullName evidence="15">Ubiquitin-conjugating enzyme E2 2</fullName>
    </submittedName>
</protein>
<dbReference type="SMART" id="SM00212">
    <property type="entry name" value="UBCc"/>
    <property type="match status" value="1"/>
</dbReference>
<dbReference type="PROSITE" id="PS00183">
    <property type="entry name" value="UBC_1"/>
    <property type="match status" value="1"/>
</dbReference>
<dbReference type="InterPro" id="IPR012864">
    <property type="entry name" value="PCO/ADO"/>
</dbReference>
<dbReference type="Pfam" id="PF07847">
    <property type="entry name" value="PCO_ADO"/>
    <property type="match status" value="1"/>
</dbReference>
<evidence type="ECO:0000256" key="8">
    <source>
        <dbReference type="ARBA" id="ARBA00023002"/>
    </source>
</evidence>
<keyword evidence="6" id="KW-0833">Ubl conjugation pathway</keyword>
<comment type="catalytic activity">
    <reaction evidence="10">
        <text>L-cysteine + O2 = 3-sulfino-L-alanine + H(+)</text>
        <dbReference type="Rhea" id="RHEA:20441"/>
        <dbReference type="ChEBI" id="CHEBI:15378"/>
        <dbReference type="ChEBI" id="CHEBI:15379"/>
        <dbReference type="ChEBI" id="CHEBI:35235"/>
        <dbReference type="ChEBI" id="CHEBI:61085"/>
        <dbReference type="EC" id="1.13.11.20"/>
    </reaction>
    <physiologicalReaction direction="left-to-right" evidence="10">
        <dbReference type="Rhea" id="RHEA:20442"/>
    </physiologicalReaction>
</comment>
<keyword evidence="5" id="KW-0547">Nucleotide-binding</keyword>
<dbReference type="CDD" id="cd23790">
    <property type="entry name" value="UBCc_UBE2A_2B"/>
    <property type="match status" value="1"/>
</dbReference>
<sequence length="508" mass="56289">MESEPKGGGGEGNDESKKRKRRRQKRLSPVQRLYDSCKQVFADCGPPIVPSPHKVQMLAAVLDSMRESVGLRSMGFFSSERAPSIPYQQLHECHSFSMTFHLPLVLSTTTHRDVHVVSSAIMHGHFEKSPGAVSDTYRTRTRLGHASDTALAAAVLEKDCYKDGGATVGEEEVSSVKEVDSAGNVKEIGIFCLPARSVIPLHNHPGMTVLNKLLFGTMHIKAYDWWDEVDKDADPTSPNANTTKTRQPDGLRLAKLKLDSELTAPCPTSILYPADGGNMHCFTAVTACAVLDVLGPPYSDPDGRHCQYYYDFPFADFPVEGLSVEAGGHAWLKEREKPQDLSVVGVSYNGPKIAVKMSTPARKRLMRDFKRLQQDPPAGISGAPYDNNIMLWNAVIFGPDDTPWDGGTFKLTLQFTEDYPNKPPTVRFISRMFHPNIYADGSICLDILQNQWSPIYDVAAILTSIQSLLCDPNPNSPANSEAARLFSENKREYNRTVREIVEQSWTAD</sequence>
<organism evidence="15 16">
    <name type="scientific">Sesamum angolense</name>
    <dbReference type="NCBI Taxonomy" id="2727404"/>
    <lineage>
        <taxon>Eukaryota</taxon>
        <taxon>Viridiplantae</taxon>
        <taxon>Streptophyta</taxon>
        <taxon>Embryophyta</taxon>
        <taxon>Tracheophyta</taxon>
        <taxon>Spermatophyta</taxon>
        <taxon>Magnoliopsida</taxon>
        <taxon>eudicotyledons</taxon>
        <taxon>Gunneridae</taxon>
        <taxon>Pentapetalae</taxon>
        <taxon>asterids</taxon>
        <taxon>lamiids</taxon>
        <taxon>Lamiales</taxon>
        <taxon>Pedaliaceae</taxon>
        <taxon>Sesamum</taxon>
    </lineage>
</organism>
<dbReference type="Pfam" id="PF00179">
    <property type="entry name" value="UQ_con"/>
    <property type="match status" value="1"/>
</dbReference>
<keyword evidence="4" id="KW-0479">Metal-binding</keyword>
<dbReference type="GO" id="GO:0017172">
    <property type="term" value="F:cysteine dioxygenase activity"/>
    <property type="evidence" value="ECO:0007669"/>
    <property type="project" value="UniProtKB-EC"/>
</dbReference>
<evidence type="ECO:0000313" key="15">
    <source>
        <dbReference type="EMBL" id="KAK4409881.1"/>
    </source>
</evidence>
<feature type="domain" description="UBC core" evidence="14">
    <location>
        <begin position="360"/>
        <end position="506"/>
    </location>
</feature>
<evidence type="ECO:0000256" key="1">
    <source>
        <dbReference type="ARBA" id="ARBA00001954"/>
    </source>
</evidence>
<dbReference type="SUPFAM" id="SSF54495">
    <property type="entry name" value="UBC-like"/>
    <property type="match status" value="1"/>
</dbReference>
<dbReference type="EMBL" id="JACGWL010000001">
    <property type="protein sequence ID" value="KAK4409881.1"/>
    <property type="molecule type" value="Genomic_DNA"/>
</dbReference>
<dbReference type="GO" id="GO:0006511">
    <property type="term" value="P:ubiquitin-dependent protein catabolic process"/>
    <property type="evidence" value="ECO:0007669"/>
    <property type="project" value="UniProtKB-ARBA"/>
</dbReference>
<keyword evidence="3" id="KW-0808">Transferase</keyword>
<evidence type="ECO:0000256" key="5">
    <source>
        <dbReference type="ARBA" id="ARBA00022741"/>
    </source>
</evidence>
<accession>A0AAE2C5L9</accession>
<dbReference type="AlphaFoldDB" id="A0AAE2C5L9"/>
<evidence type="ECO:0000256" key="11">
    <source>
        <dbReference type="ARBA" id="ARBA00056190"/>
    </source>
</evidence>
<dbReference type="InterPro" id="IPR014710">
    <property type="entry name" value="RmlC-like_jellyroll"/>
</dbReference>
<reference evidence="15" key="1">
    <citation type="submission" date="2020-06" db="EMBL/GenBank/DDBJ databases">
        <authorList>
            <person name="Li T."/>
            <person name="Hu X."/>
            <person name="Zhang T."/>
            <person name="Song X."/>
            <person name="Zhang H."/>
            <person name="Dai N."/>
            <person name="Sheng W."/>
            <person name="Hou X."/>
            <person name="Wei L."/>
        </authorList>
    </citation>
    <scope>NUCLEOTIDE SEQUENCE</scope>
    <source>
        <strain evidence="15">K16</strain>
        <tissue evidence="15">Leaf</tissue>
    </source>
</reference>
<comment type="caution">
    <text evidence="15">The sequence shown here is derived from an EMBL/GenBank/DDBJ whole genome shotgun (WGS) entry which is preliminary data.</text>
</comment>
<dbReference type="SUPFAM" id="SSF51182">
    <property type="entry name" value="RmlC-like cupins"/>
    <property type="match status" value="1"/>
</dbReference>
<reference evidence="15" key="2">
    <citation type="journal article" date="2024" name="Plant">
        <title>Genomic evolution and insights into agronomic trait innovations of Sesamum species.</title>
        <authorList>
            <person name="Miao H."/>
            <person name="Wang L."/>
            <person name="Qu L."/>
            <person name="Liu H."/>
            <person name="Sun Y."/>
            <person name="Le M."/>
            <person name="Wang Q."/>
            <person name="Wei S."/>
            <person name="Zheng Y."/>
            <person name="Lin W."/>
            <person name="Duan Y."/>
            <person name="Cao H."/>
            <person name="Xiong S."/>
            <person name="Wang X."/>
            <person name="Wei L."/>
            <person name="Li C."/>
            <person name="Ma Q."/>
            <person name="Ju M."/>
            <person name="Zhao R."/>
            <person name="Li G."/>
            <person name="Mu C."/>
            <person name="Tian Q."/>
            <person name="Mei H."/>
            <person name="Zhang T."/>
            <person name="Gao T."/>
            <person name="Zhang H."/>
        </authorList>
    </citation>
    <scope>NUCLEOTIDE SEQUENCE</scope>
    <source>
        <strain evidence="15">K16</strain>
    </source>
</reference>
<dbReference type="InterPro" id="IPR000608">
    <property type="entry name" value="UBC"/>
</dbReference>
<evidence type="ECO:0000259" key="14">
    <source>
        <dbReference type="PROSITE" id="PS50127"/>
    </source>
</evidence>
<evidence type="ECO:0000256" key="12">
    <source>
        <dbReference type="PROSITE-ProRule" id="PRU10133"/>
    </source>
</evidence>
<keyword evidence="9" id="KW-0408">Iron</keyword>
<keyword evidence="8" id="KW-0560">Oxidoreductase</keyword>
<name>A0AAE2C5L9_9LAMI</name>
<comment type="similarity">
    <text evidence="2">Belongs to the cysteine dioxygenase family.</text>
</comment>
<gene>
    <name evidence="15" type="ORF">Sango_0061100</name>
</gene>
<keyword evidence="7" id="KW-0067">ATP-binding</keyword>
<evidence type="ECO:0000256" key="7">
    <source>
        <dbReference type="ARBA" id="ARBA00022840"/>
    </source>
</evidence>
<dbReference type="Gene3D" id="3.10.110.10">
    <property type="entry name" value="Ubiquitin Conjugating Enzyme"/>
    <property type="match status" value="1"/>
</dbReference>
<evidence type="ECO:0000256" key="2">
    <source>
        <dbReference type="ARBA" id="ARBA00006622"/>
    </source>
</evidence>
<dbReference type="InterPro" id="IPR023313">
    <property type="entry name" value="UBQ-conjugating_AS"/>
</dbReference>
<evidence type="ECO:0000313" key="16">
    <source>
        <dbReference type="Proteomes" id="UP001289374"/>
    </source>
</evidence>
<feature type="region of interest" description="Disordered" evidence="13">
    <location>
        <begin position="1"/>
        <end position="29"/>
    </location>
</feature>
<evidence type="ECO:0000256" key="9">
    <source>
        <dbReference type="ARBA" id="ARBA00023004"/>
    </source>
</evidence>
<keyword evidence="16" id="KW-1185">Reference proteome</keyword>
<evidence type="ECO:0000256" key="13">
    <source>
        <dbReference type="SAM" id="MobiDB-lite"/>
    </source>
</evidence>
<dbReference type="PROSITE" id="PS50127">
    <property type="entry name" value="UBC_2"/>
    <property type="match status" value="1"/>
</dbReference>
<comment type="cofactor">
    <cofactor evidence="1">
        <name>Fe(2+)</name>
        <dbReference type="ChEBI" id="CHEBI:29033"/>
    </cofactor>
</comment>
<dbReference type="GO" id="GO:0070483">
    <property type="term" value="P:detection of hypoxia"/>
    <property type="evidence" value="ECO:0007669"/>
    <property type="project" value="UniProtKB-ARBA"/>
</dbReference>
<proteinExistence type="inferred from homology"/>
<dbReference type="InterPro" id="IPR011051">
    <property type="entry name" value="RmlC_Cupin_sf"/>
</dbReference>
<feature type="active site" description="Glycyl thioester intermediate" evidence="12">
    <location>
        <position position="444"/>
    </location>
</feature>
<dbReference type="InterPro" id="IPR016135">
    <property type="entry name" value="UBQ-conjugating_enzyme/RWD"/>
</dbReference>
<dbReference type="FunFam" id="3.10.110.10:FF:000017">
    <property type="entry name" value="Ubiquitin-conjugating enzyme E2 2"/>
    <property type="match status" value="1"/>
</dbReference>
<dbReference type="Gene3D" id="2.60.120.10">
    <property type="entry name" value="Jelly Rolls"/>
    <property type="match status" value="1"/>
</dbReference>